<dbReference type="AlphaFoldDB" id="G7UP95"/>
<keyword evidence="3" id="KW-1185">Reference proteome</keyword>
<feature type="signal peptide" evidence="1">
    <location>
        <begin position="1"/>
        <end position="25"/>
    </location>
</feature>
<dbReference type="HOGENOM" id="CLU_3172359_0_0_6"/>
<proteinExistence type="predicted"/>
<dbReference type="RefSeq" id="WP_014159692.1">
    <property type="nucleotide sequence ID" value="NC_016147.2"/>
</dbReference>
<protein>
    <submittedName>
        <fullName evidence="2">Uncharacterized protein</fullName>
    </submittedName>
</protein>
<evidence type="ECO:0000313" key="2">
    <source>
        <dbReference type="EMBL" id="AER55515.1"/>
    </source>
</evidence>
<sequence>MKPSPRYLLTISLLNLTSFAPMARAAAPAADMRVLARLPQGGPGGWD</sequence>
<organism evidence="2 3">
    <name type="scientific">Pseudoxanthomonas spadix (strain BD-a59)</name>
    <dbReference type="NCBI Taxonomy" id="1045855"/>
    <lineage>
        <taxon>Bacteria</taxon>
        <taxon>Pseudomonadati</taxon>
        <taxon>Pseudomonadota</taxon>
        <taxon>Gammaproteobacteria</taxon>
        <taxon>Lysobacterales</taxon>
        <taxon>Lysobacteraceae</taxon>
        <taxon>Pseudoxanthomonas</taxon>
    </lineage>
</organism>
<feature type="chain" id="PRO_5003504267" evidence="1">
    <location>
        <begin position="26"/>
        <end position="47"/>
    </location>
</feature>
<name>G7UP95_PSEUP</name>
<dbReference type="KEGG" id="psd:DSC_04310"/>
<gene>
    <name evidence="2" type="ordered locus">DSC_04310</name>
</gene>
<keyword evidence="1" id="KW-0732">Signal</keyword>
<evidence type="ECO:0000313" key="3">
    <source>
        <dbReference type="Proteomes" id="UP000005870"/>
    </source>
</evidence>
<accession>G7UP95</accession>
<evidence type="ECO:0000256" key="1">
    <source>
        <dbReference type="SAM" id="SignalP"/>
    </source>
</evidence>
<dbReference type="EMBL" id="CP003093">
    <property type="protein sequence ID" value="AER55515.1"/>
    <property type="molecule type" value="Genomic_DNA"/>
</dbReference>
<dbReference type="Proteomes" id="UP000005870">
    <property type="component" value="Chromosome"/>
</dbReference>
<reference evidence="2 3" key="1">
    <citation type="journal article" date="2012" name="J. Bacteriol.">
        <title>Complete Genome Sequence of the BTEX-Degrading Bacterium Pseudoxanthomonas spadix BD-a59.</title>
        <authorList>
            <person name="Lee S.H."/>
            <person name="Jin H.M."/>
            <person name="Lee H.J."/>
            <person name="Kim J.M."/>
            <person name="Jeon C.O."/>
        </authorList>
    </citation>
    <scope>NUCLEOTIDE SEQUENCE [LARGE SCALE GENOMIC DNA]</scope>
    <source>
        <strain evidence="2 3">BD-a59</strain>
    </source>
</reference>